<dbReference type="GO" id="GO:0009055">
    <property type="term" value="F:electron transfer activity"/>
    <property type="evidence" value="ECO:0007669"/>
    <property type="project" value="UniProtKB-UniRule"/>
</dbReference>
<gene>
    <name evidence="10" type="primary">yedZ</name>
    <name evidence="8" type="synonym">msrQ</name>
    <name evidence="10" type="ORF">VPAL9027_01801</name>
</gene>
<evidence type="ECO:0000313" key="10">
    <source>
        <dbReference type="EMBL" id="SJL83822.1"/>
    </source>
</evidence>
<keyword evidence="11" id="KW-1185">Reference proteome</keyword>
<dbReference type="GO" id="GO:0010181">
    <property type="term" value="F:FMN binding"/>
    <property type="evidence" value="ECO:0007669"/>
    <property type="project" value="UniProtKB-UniRule"/>
</dbReference>
<dbReference type="PANTHER" id="PTHR36964">
    <property type="entry name" value="PROTEIN-METHIONINE-SULFOXIDE REDUCTASE HEME-BINDING SUBUNIT MSRQ"/>
    <property type="match status" value="1"/>
</dbReference>
<protein>
    <recommendedName>
        <fullName evidence="8">Protein-methionine-sulfoxide reductase heme-binding subunit MsrQ</fullName>
    </recommendedName>
    <alternativeName>
        <fullName evidence="8">Flavocytochrome MsrQ</fullName>
    </alternativeName>
</protein>
<evidence type="ECO:0000256" key="6">
    <source>
        <dbReference type="ARBA" id="ARBA00023004"/>
    </source>
</evidence>
<evidence type="ECO:0000256" key="8">
    <source>
        <dbReference type="HAMAP-Rule" id="MF_01207"/>
    </source>
</evidence>
<evidence type="ECO:0000256" key="7">
    <source>
        <dbReference type="ARBA" id="ARBA00023136"/>
    </source>
</evidence>
<evidence type="ECO:0000256" key="3">
    <source>
        <dbReference type="ARBA" id="ARBA00022617"/>
    </source>
</evidence>
<feature type="transmembrane region" description="Helical" evidence="8">
    <location>
        <begin position="180"/>
        <end position="198"/>
    </location>
</feature>
<reference evidence="10 11" key="1">
    <citation type="submission" date="2017-02" db="EMBL/GenBank/DDBJ databases">
        <authorList>
            <person name="Peterson S.W."/>
        </authorList>
    </citation>
    <scope>NUCLEOTIDE SEQUENCE [LARGE SCALE GENOMIC DNA]</scope>
    <source>
        <strain evidence="10 11">CECT 9027</strain>
    </source>
</reference>
<keyword evidence="8" id="KW-1003">Cell membrane</keyword>
<keyword evidence="4 8" id="KW-0812">Transmembrane</keyword>
<feature type="transmembrane region" description="Helical" evidence="8">
    <location>
        <begin position="14"/>
        <end position="36"/>
    </location>
</feature>
<dbReference type="GO" id="GO:0016679">
    <property type="term" value="F:oxidoreductase activity, acting on diphenols and related substances as donors"/>
    <property type="evidence" value="ECO:0007669"/>
    <property type="project" value="TreeGrafter"/>
</dbReference>
<comment type="cofactor">
    <cofactor evidence="8">
        <name>heme b</name>
        <dbReference type="ChEBI" id="CHEBI:60344"/>
    </cofactor>
    <text evidence="8">Binds 1 heme b (iron(II)-protoporphyrin IX) group per subunit.</text>
</comment>
<keyword evidence="8" id="KW-0249">Electron transport</keyword>
<feature type="transmembrane region" description="Helical" evidence="8">
    <location>
        <begin position="48"/>
        <end position="72"/>
    </location>
</feature>
<evidence type="ECO:0000256" key="5">
    <source>
        <dbReference type="ARBA" id="ARBA00022989"/>
    </source>
</evidence>
<keyword evidence="8" id="KW-0288">FMN</keyword>
<dbReference type="Proteomes" id="UP000189475">
    <property type="component" value="Unassembled WGS sequence"/>
</dbReference>
<keyword evidence="8" id="KW-0285">Flavoprotein</keyword>
<feature type="transmembrane region" description="Helical" evidence="8">
    <location>
        <begin position="118"/>
        <end position="136"/>
    </location>
</feature>
<dbReference type="GO" id="GO:0020037">
    <property type="term" value="F:heme binding"/>
    <property type="evidence" value="ECO:0007669"/>
    <property type="project" value="UniProtKB-UniRule"/>
</dbReference>
<dbReference type="GO" id="GO:0030091">
    <property type="term" value="P:protein repair"/>
    <property type="evidence" value="ECO:0007669"/>
    <property type="project" value="UniProtKB-UniRule"/>
</dbReference>
<dbReference type="HAMAP" id="MF_01207">
    <property type="entry name" value="MsrQ"/>
    <property type="match status" value="1"/>
</dbReference>
<evidence type="ECO:0000256" key="4">
    <source>
        <dbReference type="ARBA" id="ARBA00022692"/>
    </source>
</evidence>
<comment type="function">
    <text evidence="8">Part of the MsrPQ system that repairs oxidized periplasmic proteins containing methionine sulfoxide residues (Met-O), using respiratory chain electrons. Thus protects these proteins from oxidative-stress damage caused by reactive species of oxygen and chlorine generated by the host defense mechanisms. MsrPQ is essential for the maintenance of envelope integrity under bleach stress, rescuing a wide series of structurally unrelated periplasmic proteins from methionine oxidation. MsrQ provides electrons for reduction to the reductase catalytic subunit MsrP, using the quinone pool of the respiratory chain.</text>
</comment>
<comment type="subunit">
    <text evidence="8">Heterodimer of a catalytic subunit (MsrP) and a heme-binding subunit (MsrQ).</text>
</comment>
<evidence type="ECO:0000259" key="9">
    <source>
        <dbReference type="Pfam" id="PF01794"/>
    </source>
</evidence>
<dbReference type="GO" id="GO:0005886">
    <property type="term" value="C:plasma membrane"/>
    <property type="evidence" value="ECO:0007669"/>
    <property type="project" value="UniProtKB-SubCell"/>
</dbReference>
<keyword evidence="3 8" id="KW-0349">Heme</keyword>
<evidence type="ECO:0000313" key="11">
    <source>
        <dbReference type="Proteomes" id="UP000189475"/>
    </source>
</evidence>
<dbReference type="GO" id="GO:0046872">
    <property type="term" value="F:metal ion binding"/>
    <property type="evidence" value="ECO:0007669"/>
    <property type="project" value="UniProtKB-KW"/>
</dbReference>
<comment type="subcellular location">
    <subcellularLocation>
        <location evidence="8">Cell membrane</location>
        <topology evidence="8">Multi-pass membrane protein</topology>
    </subcellularLocation>
    <subcellularLocation>
        <location evidence="1">Membrane</location>
        <topology evidence="1">Multi-pass membrane protein</topology>
    </subcellularLocation>
</comment>
<organism evidence="10 11">
    <name type="scientific">Vibrio palustris</name>
    <dbReference type="NCBI Taxonomy" id="1918946"/>
    <lineage>
        <taxon>Bacteria</taxon>
        <taxon>Pseudomonadati</taxon>
        <taxon>Pseudomonadota</taxon>
        <taxon>Gammaproteobacteria</taxon>
        <taxon>Vibrionales</taxon>
        <taxon>Vibrionaceae</taxon>
        <taxon>Vibrio</taxon>
    </lineage>
</organism>
<keyword evidence="8" id="KW-0479">Metal-binding</keyword>
<dbReference type="PANTHER" id="PTHR36964:SF1">
    <property type="entry name" value="PROTEIN-METHIONINE-SULFOXIDE REDUCTASE HEME-BINDING SUBUNIT MSRQ"/>
    <property type="match status" value="1"/>
</dbReference>
<dbReference type="AlphaFoldDB" id="A0A1R4B4H7"/>
<dbReference type="STRING" id="1918946.VPAL9027_01801"/>
<keyword evidence="7 8" id="KW-0472">Membrane</keyword>
<dbReference type="InterPro" id="IPR022837">
    <property type="entry name" value="MsrQ-like"/>
</dbReference>
<dbReference type="OrthoDB" id="9788328at2"/>
<dbReference type="InterPro" id="IPR013130">
    <property type="entry name" value="Fe3_Rdtase_TM_dom"/>
</dbReference>
<comment type="cofactor">
    <cofactor evidence="8">
        <name>FMN</name>
        <dbReference type="ChEBI" id="CHEBI:58210"/>
    </cofactor>
    <text evidence="8">Binds 1 FMN per subunit.</text>
</comment>
<comment type="similarity">
    <text evidence="8">Belongs to the MsrQ family.</text>
</comment>
<sequence length="207" mass="24271">MARLRWRISPWQRIVIKALLHITIGGYLTLTVWFGIQDKLGADPVDSLLHFTGIGAINLLLFTLCISPLSRILGGDLMRFRRLLGIYVFVYALCHMLTFIIFILGFDWSRLTTEIAQRPYITVGFSAVLLLFAFTATSPNIVRRKMGSYWQKLHRWVYLALFLMLLHFTWSQKTLWGEPIYYWGLACIIMLPRITRWLKTWRKSLNN</sequence>
<keyword evidence="6 8" id="KW-0408">Iron</keyword>
<evidence type="ECO:0000256" key="2">
    <source>
        <dbReference type="ARBA" id="ARBA00022448"/>
    </source>
</evidence>
<dbReference type="RefSeq" id="WP_077314238.1">
    <property type="nucleotide sequence ID" value="NZ_AP024888.1"/>
</dbReference>
<dbReference type="EMBL" id="FUFT01000005">
    <property type="protein sequence ID" value="SJL83822.1"/>
    <property type="molecule type" value="Genomic_DNA"/>
</dbReference>
<accession>A0A1R4B4H7</accession>
<feature type="transmembrane region" description="Helical" evidence="8">
    <location>
        <begin position="156"/>
        <end position="174"/>
    </location>
</feature>
<keyword evidence="2 8" id="KW-0813">Transport</keyword>
<evidence type="ECO:0000256" key="1">
    <source>
        <dbReference type="ARBA" id="ARBA00004141"/>
    </source>
</evidence>
<feature type="domain" description="Ferric oxidoreductase" evidence="9">
    <location>
        <begin position="52"/>
        <end position="164"/>
    </location>
</feature>
<name>A0A1R4B4H7_9VIBR</name>
<feature type="transmembrane region" description="Helical" evidence="8">
    <location>
        <begin position="84"/>
        <end position="106"/>
    </location>
</feature>
<keyword evidence="5 8" id="KW-1133">Transmembrane helix</keyword>
<proteinExistence type="inferred from homology"/>
<dbReference type="Pfam" id="PF01794">
    <property type="entry name" value="Ferric_reduct"/>
    <property type="match status" value="1"/>
</dbReference>